<evidence type="ECO:0000256" key="1">
    <source>
        <dbReference type="ARBA" id="ARBA00022737"/>
    </source>
</evidence>
<organism evidence="3 4">
    <name type="scientific">Stentor coeruleus</name>
    <dbReference type="NCBI Taxonomy" id="5963"/>
    <lineage>
        <taxon>Eukaryota</taxon>
        <taxon>Sar</taxon>
        <taxon>Alveolata</taxon>
        <taxon>Ciliophora</taxon>
        <taxon>Postciliodesmatophora</taxon>
        <taxon>Heterotrichea</taxon>
        <taxon>Heterotrichida</taxon>
        <taxon>Stentoridae</taxon>
        <taxon>Stentor</taxon>
    </lineage>
</organism>
<evidence type="ECO:0000313" key="3">
    <source>
        <dbReference type="EMBL" id="OMJ84321.1"/>
    </source>
</evidence>
<dbReference type="SUPFAM" id="SSF81901">
    <property type="entry name" value="HCP-like"/>
    <property type="match status" value="1"/>
</dbReference>
<comment type="caution">
    <text evidence="3">The sequence shown here is derived from an EMBL/GenBank/DDBJ whole genome shotgun (WGS) entry which is preliminary data.</text>
</comment>
<dbReference type="AlphaFoldDB" id="A0A1R2C5S1"/>
<keyword evidence="1" id="KW-0677">Repeat</keyword>
<proteinExistence type="predicted"/>
<keyword evidence="2" id="KW-0175">Coiled coil</keyword>
<accession>A0A1R2C5S1</accession>
<name>A0A1R2C5S1_9CILI</name>
<evidence type="ECO:0008006" key="5">
    <source>
        <dbReference type="Google" id="ProtNLM"/>
    </source>
</evidence>
<dbReference type="Pfam" id="PF08238">
    <property type="entry name" value="Sel1"/>
    <property type="match status" value="3"/>
</dbReference>
<dbReference type="PANTHER" id="PTHR46430:SF2">
    <property type="entry name" value="CHITIN SYNTHASE REGULATORY FACTOR 4"/>
    <property type="match status" value="1"/>
</dbReference>
<keyword evidence="4" id="KW-1185">Reference proteome</keyword>
<dbReference type="EMBL" id="MPUH01000273">
    <property type="protein sequence ID" value="OMJ84321.1"/>
    <property type="molecule type" value="Genomic_DNA"/>
</dbReference>
<evidence type="ECO:0000313" key="4">
    <source>
        <dbReference type="Proteomes" id="UP000187209"/>
    </source>
</evidence>
<reference evidence="3 4" key="1">
    <citation type="submission" date="2016-11" db="EMBL/GenBank/DDBJ databases">
        <title>The macronuclear genome of Stentor coeruleus: a giant cell with tiny introns.</title>
        <authorList>
            <person name="Slabodnick M."/>
            <person name="Ruby J.G."/>
            <person name="Reiff S.B."/>
            <person name="Swart E.C."/>
            <person name="Gosai S."/>
            <person name="Prabakaran S."/>
            <person name="Witkowska E."/>
            <person name="Larue G.E."/>
            <person name="Fisher S."/>
            <person name="Freeman R.M."/>
            <person name="Gunawardena J."/>
            <person name="Chu W."/>
            <person name="Stover N.A."/>
            <person name="Gregory B.D."/>
            <person name="Nowacki M."/>
            <person name="Derisi J."/>
            <person name="Roy S.W."/>
            <person name="Marshall W.F."/>
            <person name="Sood P."/>
        </authorList>
    </citation>
    <scope>NUCLEOTIDE SEQUENCE [LARGE SCALE GENOMIC DNA]</scope>
    <source>
        <strain evidence="3">WM001</strain>
    </source>
</reference>
<dbReference type="OrthoDB" id="2384430at2759"/>
<dbReference type="Proteomes" id="UP000187209">
    <property type="component" value="Unassembled WGS sequence"/>
</dbReference>
<dbReference type="InterPro" id="IPR011990">
    <property type="entry name" value="TPR-like_helical_dom_sf"/>
</dbReference>
<gene>
    <name evidence="3" type="ORF">SteCoe_14607</name>
</gene>
<dbReference type="Gene3D" id="1.25.40.10">
    <property type="entry name" value="Tetratricopeptide repeat domain"/>
    <property type="match status" value="1"/>
</dbReference>
<dbReference type="InterPro" id="IPR051726">
    <property type="entry name" value="Chitin_Synth_Reg"/>
</dbReference>
<dbReference type="InterPro" id="IPR006597">
    <property type="entry name" value="Sel1-like"/>
</dbReference>
<dbReference type="SMART" id="SM00671">
    <property type="entry name" value="SEL1"/>
    <property type="match status" value="4"/>
</dbReference>
<sequence>MYDYVWNPKLANLCAKVPSHVISYISSKLYIGSKVLPKNQDLAFKILDNSLRSANDYESIQNLKFSKAYLSKIYSIESNNLQLLKDSNNTLMQMCRDEYPQALFVMGKELIMLKDTLKGLAGRASQERAKKFFEICVKNEYTPAYYYLGVIYQEGISVEKDLEKAVKLYEKGREYNDPQAVFKLAMIANGNGDKEQYYQLMKEAAEMGLMEAQHNLACYYLEKDEVVKALGWFLNAGKHDFYPSMINIGTIFLSGKGKILGNPLAAFIWFKRAQKIENSEQLEQLIEAAQREIDNLHKDKNP</sequence>
<dbReference type="PANTHER" id="PTHR46430">
    <property type="entry name" value="PROTEIN SKT5-RELATED"/>
    <property type="match status" value="1"/>
</dbReference>
<feature type="coiled-coil region" evidence="2">
    <location>
        <begin position="272"/>
        <end position="299"/>
    </location>
</feature>
<evidence type="ECO:0000256" key="2">
    <source>
        <dbReference type="SAM" id="Coils"/>
    </source>
</evidence>
<protein>
    <recommendedName>
        <fullName evidence="5">Sel1 repeat family protein</fullName>
    </recommendedName>
</protein>